<evidence type="ECO:0000313" key="1">
    <source>
        <dbReference type="EMBL" id="MBC5766520.1"/>
    </source>
</evidence>
<keyword evidence="2" id="KW-1185">Reference proteome</keyword>
<dbReference type="Proteomes" id="UP000596827">
    <property type="component" value="Unassembled WGS sequence"/>
</dbReference>
<evidence type="ECO:0000313" key="2">
    <source>
        <dbReference type="Proteomes" id="UP000596827"/>
    </source>
</evidence>
<name>A0A923S3J9_9BURK</name>
<comment type="caution">
    <text evidence="1">The sequence shown here is derived from an EMBL/GenBank/DDBJ whole genome shotgun (WGS) entry which is preliminary data.</text>
</comment>
<dbReference type="RefSeq" id="WP_187083012.1">
    <property type="nucleotide sequence ID" value="NZ_JACORU010000007.1"/>
</dbReference>
<protein>
    <submittedName>
        <fullName evidence="1">Uncharacterized protein</fullName>
    </submittedName>
</protein>
<gene>
    <name evidence="1" type="ORF">H8R02_18770</name>
</gene>
<accession>A0A923S3J9</accession>
<proteinExistence type="predicted"/>
<sequence length="72" mass="8014">MKHFACSLLLVALDGTHFKRRFLTENGRQYAGGKIRYATFALVSVSPSEFVVDDNIQNAKVAFRRVPEGTAP</sequence>
<dbReference type="EMBL" id="JACORU010000007">
    <property type="protein sequence ID" value="MBC5766520.1"/>
    <property type="molecule type" value="Genomic_DNA"/>
</dbReference>
<dbReference type="AlphaFoldDB" id="A0A923S3J9"/>
<reference evidence="1" key="1">
    <citation type="submission" date="2020-08" db="EMBL/GenBank/DDBJ databases">
        <title>Ramlibacter sp. GTP1 16S ribosomal RNA gene genome sequencing and assembly.</title>
        <authorList>
            <person name="Kang M."/>
        </authorList>
    </citation>
    <scope>NUCLEOTIDE SEQUENCE</scope>
    <source>
        <strain evidence="1">GTP1</strain>
    </source>
</reference>
<organism evidence="1 2">
    <name type="scientific">Ramlibacter albus</name>
    <dbReference type="NCBI Taxonomy" id="2079448"/>
    <lineage>
        <taxon>Bacteria</taxon>
        <taxon>Pseudomonadati</taxon>
        <taxon>Pseudomonadota</taxon>
        <taxon>Betaproteobacteria</taxon>
        <taxon>Burkholderiales</taxon>
        <taxon>Comamonadaceae</taxon>
        <taxon>Ramlibacter</taxon>
    </lineage>
</organism>